<gene>
    <name evidence="1" type="ORF">F4820DRAFT_429085</name>
</gene>
<dbReference type="EMBL" id="MU393517">
    <property type="protein sequence ID" value="KAI4862851.1"/>
    <property type="molecule type" value="Genomic_DNA"/>
</dbReference>
<proteinExistence type="predicted"/>
<sequence>MMNETDVAAFEPVPTLVKPPSTHGLTSTGVMPIEQTSCKARRRPRIPFPTSTTNYSPSSSSSSSGVAKTNKPRGYGGSAPSSSSLARAVVRKRQKTAADVAVVTSTTAPTATADELGAFRHKASEAGWDHPFLPGSPSYGGVPDTNPGARDHFTLSSTLAQTHAPDVCYLPCSDPDPFNLNSLTFSSAFHTPAPFLTAHENFQYGYSLTGYPTDYPDTTTQPFNSYVFNYPLNPALDPVNTPAMVVVRDATYAERQFPHESDPSCSIKGESNSGKKIEVGWHTVDKVALEESSNPSRYDCVQHEVDHTSSDTDAFLGGESYVYVAPKIIRDVPTDENRPSSHSEKRSRACLDEEARRITAQTRKLKACIRCRMQKIKCVPDPDDEAQDCLTCRRINPDSKKVIHRLQCLRWKLAEVVLFREGGLNLTKRWTGVKVKDLGPRDWASDRIRTIKVTLGYREKPIELSVRKFKPHQTDVTCKNWVDKTGTKRSFNIEPYALASTQKTTEAYKGYIYRNARAAVEEYSDNPGVHPVVRETYKAAMLYVTRLGNYPSEMRTEDVRPGDFLKEYFYLWFGIRNTLGSAFIVGEDRLDMKPVDDRECPYYKTISIPRMIPAQFDSLGYVNVLAPKRKQVLEGLWKMMASKNPHHFFAIYLTVFMLLHEVSVTSADRLRRARENKENRRYDLARFVEQLQEGANIVLSHWHYYKRNVDNWIMDVESKEKEERKNVVWGELDADEVQLLVRTRRAYKAREAETRRLGPMTWENDLYFVSQMFEEGWQPKPTFSS</sequence>
<protein>
    <submittedName>
        <fullName evidence="1">Uncharacterized protein</fullName>
    </submittedName>
</protein>
<accession>A0ACB9YTU0</accession>
<comment type="caution">
    <text evidence="1">The sequence shown here is derived from an EMBL/GenBank/DDBJ whole genome shotgun (WGS) entry which is preliminary data.</text>
</comment>
<evidence type="ECO:0000313" key="2">
    <source>
        <dbReference type="Proteomes" id="UP001497700"/>
    </source>
</evidence>
<name>A0ACB9YTU0_9PEZI</name>
<organism evidence="1 2">
    <name type="scientific">Hypoxylon rubiginosum</name>
    <dbReference type="NCBI Taxonomy" id="110542"/>
    <lineage>
        <taxon>Eukaryota</taxon>
        <taxon>Fungi</taxon>
        <taxon>Dikarya</taxon>
        <taxon>Ascomycota</taxon>
        <taxon>Pezizomycotina</taxon>
        <taxon>Sordariomycetes</taxon>
        <taxon>Xylariomycetidae</taxon>
        <taxon>Xylariales</taxon>
        <taxon>Hypoxylaceae</taxon>
        <taxon>Hypoxylon</taxon>
    </lineage>
</organism>
<reference evidence="1 2" key="1">
    <citation type="journal article" date="2022" name="New Phytol.">
        <title>Ecological generalism drives hyperdiversity of secondary metabolite gene clusters in xylarialean endophytes.</title>
        <authorList>
            <person name="Franco M.E.E."/>
            <person name="Wisecaver J.H."/>
            <person name="Arnold A.E."/>
            <person name="Ju Y.M."/>
            <person name="Slot J.C."/>
            <person name="Ahrendt S."/>
            <person name="Moore L.P."/>
            <person name="Eastman K.E."/>
            <person name="Scott K."/>
            <person name="Konkel Z."/>
            <person name="Mondo S.J."/>
            <person name="Kuo A."/>
            <person name="Hayes R.D."/>
            <person name="Haridas S."/>
            <person name="Andreopoulos B."/>
            <person name="Riley R."/>
            <person name="LaButti K."/>
            <person name="Pangilinan J."/>
            <person name="Lipzen A."/>
            <person name="Amirebrahimi M."/>
            <person name="Yan J."/>
            <person name="Adam C."/>
            <person name="Keymanesh K."/>
            <person name="Ng V."/>
            <person name="Louie K."/>
            <person name="Northen T."/>
            <person name="Drula E."/>
            <person name="Henrissat B."/>
            <person name="Hsieh H.M."/>
            <person name="Youens-Clark K."/>
            <person name="Lutzoni F."/>
            <person name="Miadlikowska J."/>
            <person name="Eastwood D.C."/>
            <person name="Hamelin R.C."/>
            <person name="Grigoriev I.V."/>
            <person name="U'Ren J.M."/>
        </authorList>
    </citation>
    <scope>NUCLEOTIDE SEQUENCE [LARGE SCALE GENOMIC DNA]</scope>
    <source>
        <strain evidence="1 2">CBS 119005</strain>
    </source>
</reference>
<dbReference type="Proteomes" id="UP001497700">
    <property type="component" value="Unassembled WGS sequence"/>
</dbReference>
<evidence type="ECO:0000313" key="1">
    <source>
        <dbReference type="EMBL" id="KAI4862851.1"/>
    </source>
</evidence>
<keyword evidence="2" id="KW-1185">Reference proteome</keyword>